<keyword evidence="3" id="KW-1185">Reference proteome</keyword>
<evidence type="ECO:0000256" key="1">
    <source>
        <dbReference type="SAM" id="MobiDB-lite"/>
    </source>
</evidence>
<organism evidence="2 3">
    <name type="scientific">Cyphellophora attinorum</name>
    <dbReference type="NCBI Taxonomy" id="1664694"/>
    <lineage>
        <taxon>Eukaryota</taxon>
        <taxon>Fungi</taxon>
        <taxon>Dikarya</taxon>
        <taxon>Ascomycota</taxon>
        <taxon>Pezizomycotina</taxon>
        <taxon>Eurotiomycetes</taxon>
        <taxon>Chaetothyriomycetidae</taxon>
        <taxon>Chaetothyriales</taxon>
        <taxon>Cyphellophoraceae</taxon>
        <taxon>Cyphellophora</taxon>
    </lineage>
</organism>
<accession>A0A0N0NLE7</accession>
<sequence length="259" mass="29433">MDIMLEEPAPFEMVAALPWKLQQDLLTQVSADRREKLDSEKRRGPVPLIDQEQRDNRDANAEFIEKHAEHFVKWGHPDLDTADAFWQNFLGWADSLQSSANEGADGVYDDPVLLVKNSDDSLIRFSICPRFVNEPSDYDCGHFEHFSLSDLISSELMVRRLPALADAPGGQFFDHGDLYEWRHGELSVRIAGDTEGLQGPGMWCDFIGDRDCVRSAEVYLNALLSPIEEQYWNNRRGRTAFATRYMKLFESVDIGSATG</sequence>
<feature type="compositionally biased region" description="Basic and acidic residues" evidence="1">
    <location>
        <begin position="34"/>
        <end position="43"/>
    </location>
</feature>
<dbReference type="Proteomes" id="UP000038010">
    <property type="component" value="Unassembled WGS sequence"/>
</dbReference>
<gene>
    <name evidence="2" type="ORF">AB675_5260</name>
</gene>
<dbReference type="VEuPathDB" id="FungiDB:AB675_5260"/>
<feature type="region of interest" description="Disordered" evidence="1">
    <location>
        <begin position="34"/>
        <end position="55"/>
    </location>
</feature>
<reference evidence="2 3" key="1">
    <citation type="submission" date="2015-06" db="EMBL/GenBank/DDBJ databases">
        <title>Draft genome of the ant-associated black yeast Phialophora attae CBS 131958.</title>
        <authorList>
            <person name="Moreno L.F."/>
            <person name="Stielow B.J."/>
            <person name="de Hoog S."/>
            <person name="Vicente V.A."/>
            <person name="Weiss V.A."/>
            <person name="de Vries M."/>
            <person name="Cruz L.M."/>
            <person name="Souza E.M."/>
        </authorList>
    </citation>
    <scope>NUCLEOTIDE SEQUENCE [LARGE SCALE GENOMIC DNA]</scope>
    <source>
        <strain evidence="2 3">CBS 131958</strain>
    </source>
</reference>
<dbReference type="EMBL" id="LFJN01000015">
    <property type="protein sequence ID" value="KPI39211.1"/>
    <property type="molecule type" value="Genomic_DNA"/>
</dbReference>
<comment type="caution">
    <text evidence="2">The sequence shown here is derived from an EMBL/GenBank/DDBJ whole genome shotgun (WGS) entry which is preliminary data.</text>
</comment>
<proteinExistence type="predicted"/>
<dbReference type="GeneID" id="28737339"/>
<evidence type="ECO:0000313" key="2">
    <source>
        <dbReference type="EMBL" id="KPI39211.1"/>
    </source>
</evidence>
<dbReference type="RefSeq" id="XP_017999174.1">
    <property type="nucleotide sequence ID" value="XM_018145459.1"/>
</dbReference>
<name>A0A0N0NLE7_9EURO</name>
<evidence type="ECO:0000313" key="3">
    <source>
        <dbReference type="Proteomes" id="UP000038010"/>
    </source>
</evidence>
<protein>
    <submittedName>
        <fullName evidence="2">Uncharacterized protein</fullName>
    </submittedName>
</protein>
<dbReference type="AlphaFoldDB" id="A0A0N0NLE7"/>